<accession>A0A0J6WSR7</accession>
<dbReference type="AlphaFoldDB" id="A0A0J6WSR7"/>
<comment type="caution">
    <text evidence="1">The sequence shown here is derived from an EMBL/GenBank/DDBJ whole genome shotgun (WGS) entry which is preliminary data.</text>
</comment>
<keyword evidence="2" id="KW-1185">Reference proteome</keyword>
<organism evidence="1 2">
    <name type="scientific">Megasphaera cerevisiae DSM 20462</name>
    <dbReference type="NCBI Taxonomy" id="1122219"/>
    <lineage>
        <taxon>Bacteria</taxon>
        <taxon>Bacillati</taxon>
        <taxon>Bacillota</taxon>
        <taxon>Negativicutes</taxon>
        <taxon>Veillonellales</taxon>
        <taxon>Veillonellaceae</taxon>
        <taxon>Megasphaera</taxon>
    </lineage>
</organism>
<evidence type="ECO:0000313" key="1">
    <source>
        <dbReference type="EMBL" id="KMO85529.1"/>
    </source>
</evidence>
<dbReference type="EMBL" id="LEKT01000059">
    <property type="protein sequence ID" value="KMO85529.1"/>
    <property type="molecule type" value="Genomic_DNA"/>
</dbReference>
<sequence length="126" mass="14949">MQYHHDIYSQYIEAFSDIKLFATKYKLNILNINQEINQLFFGKLSVLILVTSRAPLSLQEKKEKIIEYIKNPNIQKGLLFNISQHKKSCITKLVYKKQINLLLICGYLMNYKMKLARILKKHIIFL</sequence>
<proteinExistence type="predicted"/>
<name>A0A0J6WSR7_9FIRM</name>
<reference evidence="1 2" key="1">
    <citation type="submission" date="2015-06" db="EMBL/GenBank/DDBJ databases">
        <title>Draft genome sequence of beer spoilage bacterium Megasphaera cerevisiae type strain 20462.</title>
        <authorList>
            <person name="Kutumbaka K."/>
            <person name="Pasmowitz J."/>
            <person name="Mategko J."/>
            <person name="Reyes D."/>
            <person name="Friedrich A."/>
            <person name="Han S."/>
            <person name="Martens-Habbena W."/>
            <person name="Neal-McKinney J."/>
            <person name="Janagama H.K."/>
            <person name="Nadala C."/>
            <person name="Samadpour M."/>
        </authorList>
    </citation>
    <scope>NUCLEOTIDE SEQUENCE [LARGE SCALE GENOMIC DNA]</scope>
    <source>
        <strain evidence="1 2">DSM 20462</strain>
    </source>
</reference>
<protein>
    <submittedName>
        <fullName evidence="1">Uncharacterized protein</fullName>
    </submittedName>
</protein>
<dbReference type="InParanoid" id="A0A0J6WSR7"/>
<dbReference type="PATRIC" id="fig|1122219.3.peg.2719"/>
<dbReference type="Proteomes" id="UP000036503">
    <property type="component" value="Unassembled WGS sequence"/>
</dbReference>
<gene>
    <name evidence="1" type="ORF">AB840_13115</name>
</gene>
<evidence type="ECO:0000313" key="2">
    <source>
        <dbReference type="Proteomes" id="UP000036503"/>
    </source>
</evidence>